<evidence type="ECO:0000256" key="2">
    <source>
        <dbReference type="ARBA" id="ARBA00022980"/>
    </source>
</evidence>
<dbReference type="PANTHER" id="PTHR10956">
    <property type="entry name" value="60S RIBOSOMAL PROTEIN L31"/>
    <property type="match status" value="1"/>
</dbReference>
<dbReference type="InterPro" id="IPR000054">
    <property type="entry name" value="Ribosomal_eL31"/>
</dbReference>
<protein>
    <submittedName>
        <fullName evidence="4">60S ribosomal protein L31B</fullName>
    </submittedName>
</protein>
<dbReference type="FunFam" id="3.10.440.10:FF:000001">
    <property type="entry name" value="60S ribosomal protein L31"/>
    <property type="match status" value="1"/>
</dbReference>
<comment type="caution">
    <text evidence="4">The sequence shown here is derived from an EMBL/GenBank/DDBJ whole genome shotgun (WGS) entry which is preliminary data.</text>
</comment>
<dbReference type="InterPro" id="IPR023621">
    <property type="entry name" value="Ribosomal_eL31_dom_sf"/>
</dbReference>
<name>A0A9W8BB81_9FUNG</name>
<dbReference type="Pfam" id="PF01198">
    <property type="entry name" value="Ribosomal_L31e"/>
    <property type="match status" value="1"/>
</dbReference>
<proteinExistence type="inferred from homology"/>
<gene>
    <name evidence="4" type="primary">RPL31B</name>
    <name evidence="4" type="ORF">H4R26_004389</name>
</gene>
<dbReference type="Proteomes" id="UP001150907">
    <property type="component" value="Unassembled WGS sequence"/>
</dbReference>
<dbReference type="GO" id="GO:0022625">
    <property type="term" value="C:cytosolic large ribosomal subunit"/>
    <property type="evidence" value="ECO:0007669"/>
    <property type="project" value="TreeGrafter"/>
</dbReference>
<keyword evidence="2 4" id="KW-0689">Ribosomal protein</keyword>
<comment type="similarity">
    <text evidence="1">Belongs to the eukaryotic ribosomal protein eL31 family.</text>
</comment>
<dbReference type="AlphaFoldDB" id="A0A9W8BB81"/>
<keyword evidence="5" id="KW-1185">Reference proteome</keyword>
<dbReference type="PROSITE" id="PS01144">
    <property type="entry name" value="RIBOSOMAL_L31E"/>
    <property type="match status" value="1"/>
</dbReference>
<dbReference type="SMART" id="SM01380">
    <property type="entry name" value="Ribosomal_L31e"/>
    <property type="match status" value="1"/>
</dbReference>
<dbReference type="CDD" id="cd00463">
    <property type="entry name" value="Ribosomal_L31e"/>
    <property type="match status" value="1"/>
</dbReference>
<dbReference type="OrthoDB" id="9739313at2759"/>
<evidence type="ECO:0000313" key="4">
    <source>
        <dbReference type="EMBL" id="KAJ2000911.1"/>
    </source>
</evidence>
<evidence type="ECO:0000256" key="3">
    <source>
        <dbReference type="ARBA" id="ARBA00023274"/>
    </source>
</evidence>
<organism evidence="4 5">
    <name type="scientific">Coemansia thaxteri</name>
    <dbReference type="NCBI Taxonomy" id="2663907"/>
    <lineage>
        <taxon>Eukaryota</taxon>
        <taxon>Fungi</taxon>
        <taxon>Fungi incertae sedis</taxon>
        <taxon>Zoopagomycota</taxon>
        <taxon>Kickxellomycotina</taxon>
        <taxon>Kickxellomycetes</taxon>
        <taxon>Kickxellales</taxon>
        <taxon>Kickxellaceae</taxon>
        <taxon>Coemansia</taxon>
    </lineage>
</organism>
<sequence length="121" mass="13602">MSKGKTTGNKRSALAEVVTRECTINLHKRVFGASFKKRTPRAVKAIREFAQTTMGTKDVRLDAQLNKALWARGIKAVPHRIRVRLSRRRNDSEDAAEKLYTTVTYVPVASFKGLQSQAVDE</sequence>
<accession>A0A9W8BB81</accession>
<dbReference type="GO" id="GO:0003735">
    <property type="term" value="F:structural constituent of ribosome"/>
    <property type="evidence" value="ECO:0007669"/>
    <property type="project" value="InterPro"/>
</dbReference>
<dbReference type="Gene3D" id="3.10.440.10">
    <property type="match status" value="1"/>
</dbReference>
<dbReference type="PANTHER" id="PTHR10956:SF0">
    <property type="entry name" value="60S RIBOSOMAL PROTEIN L31"/>
    <property type="match status" value="1"/>
</dbReference>
<dbReference type="SUPFAM" id="SSF54575">
    <property type="entry name" value="Ribosomal protein L31e"/>
    <property type="match status" value="1"/>
</dbReference>
<evidence type="ECO:0000313" key="5">
    <source>
        <dbReference type="Proteomes" id="UP001150907"/>
    </source>
</evidence>
<evidence type="ECO:0000256" key="1">
    <source>
        <dbReference type="ARBA" id="ARBA00010808"/>
    </source>
</evidence>
<reference evidence="4" key="1">
    <citation type="submission" date="2022-07" db="EMBL/GenBank/DDBJ databases">
        <title>Phylogenomic reconstructions and comparative analyses of Kickxellomycotina fungi.</title>
        <authorList>
            <person name="Reynolds N.K."/>
            <person name="Stajich J.E."/>
            <person name="Barry K."/>
            <person name="Grigoriev I.V."/>
            <person name="Crous P."/>
            <person name="Smith M.E."/>
        </authorList>
    </citation>
    <scope>NUCLEOTIDE SEQUENCE</scope>
    <source>
        <strain evidence="4">IMI 214461</strain>
    </source>
</reference>
<dbReference type="EMBL" id="JANBQF010000469">
    <property type="protein sequence ID" value="KAJ2000911.1"/>
    <property type="molecule type" value="Genomic_DNA"/>
</dbReference>
<dbReference type="GO" id="GO:0002181">
    <property type="term" value="P:cytoplasmic translation"/>
    <property type="evidence" value="ECO:0007669"/>
    <property type="project" value="TreeGrafter"/>
</dbReference>
<dbReference type="InterPro" id="IPR020052">
    <property type="entry name" value="Ribosomal_eL31_CS"/>
</dbReference>
<keyword evidence="3" id="KW-0687">Ribonucleoprotein</keyword>